<comment type="function">
    <text evidence="1 17">Catalyzes the conversion of epoxyqueuosine (oQ) to queuosine (Q), which is a hypermodified base found in the wobble positions of tRNA(Asp), tRNA(Asn), tRNA(His) and tRNA(Tyr).</text>
</comment>
<dbReference type="GO" id="GO:0046872">
    <property type="term" value="F:metal ion binding"/>
    <property type="evidence" value="ECO:0007669"/>
    <property type="project" value="UniProtKB-KW"/>
</dbReference>
<evidence type="ECO:0000256" key="10">
    <source>
        <dbReference type="ARBA" id="ARBA00023002"/>
    </source>
</evidence>
<evidence type="ECO:0000256" key="16">
    <source>
        <dbReference type="ARBA" id="ARBA00047415"/>
    </source>
</evidence>
<dbReference type="HAMAP" id="MF_02089">
    <property type="entry name" value="QueH"/>
    <property type="match status" value="1"/>
</dbReference>
<dbReference type="PATRIC" id="fig|688269.3.peg.1082"/>
<dbReference type="Proteomes" id="UP000006804">
    <property type="component" value="Chromosome"/>
</dbReference>
<name>F7YX74_9THEM</name>
<evidence type="ECO:0000256" key="11">
    <source>
        <dbReference type="ARBA" id="ARBA00023004"/>
    </source>
</evidence>
<evidence type="ECO:0000256" key="12">
    <source>
        <dbReference type="ARBA" id="ARBA00023014"/>
    </source>
</evidence>
<protein>
    <recommendedName>
        <fullName evidence="5 17">Epoxyqueuosine reductase QueH</fullName>
        <ecNumber evidence="4 17">1.17.99.6</ecNumber>
    </recommendedName>
    <alternativeName>
        <fullName evidence="15 17">Queuosine biosynthesis protein QueH</fullName>
    </alternativeName>
</protein>
<evidence type="ECO:0000256" key="1">
    <source>
        <dbReference type="ARBA" id="ARBA00002268"/>
    </source>
</evidence>
<dbReference type="AlphaFoldDB" id="F7YX74"/>
<evidence type="ECO:0000256" key="15">
    <source>
        <dbReference type="ARBA" id="ARBA00031446"/>
    </source>
</evidence>
<keyword evidence="7 17" id="KW-0819">tRNA processing</keyword>
<comment type="catalytic activity">
    <reaction evidence="16 17">
        <text>epoxyqueuosine(34) in tRNA + AH2 = queuosine(34) in tRNA + A + H2O</text>
        <dbReference type="Rhea" id="RHEA:32159"/>
        <dbReference type="Rhea" id="RHEA-COMP:18571"/>
        <dbReference type="Rhea" id="RHEA-COMP:18582"/>
        <dbReference type="ChEBI" id="CHEBI:13193"/>
        <dbReference type="ChEBI" id="CHEBI:15377"/>
        <dbReference type="ChEBI" id="CHEBI:17499"/>
        <dbReference type="ChEBI" id="CHEBI:194431"/>
        <dbReference type="ChEBI" id="CHEBI:194443"/>
        <dbReference type="EC" id="1.17.99.6"/>
    </reaction>
</comment>
<keyword evidence="10 17" id="KW-0560">Oxidoreductase</keyword>
<dbReference type="EC" id="1.17.99.6" evidence="4 17"/>
<evidence type="ECO:0000313" key="18">
    <source>
        <dbReference type="EMBL" id="AEH51134.1"/>
    </source>
</evidence>
<dbReference type="GO" id="GO:0008616">
    <property type="term" value="P:tRNA queuosine(34) biosynthetic process"/>
    <property type="evidence" value="ECO:0007669"/>
    <property type="project" value="UniProtKB-UniRule"/>
</dbReference>
<comment type="pathway">
    <text evidence="2 17">tRNA modification; tRNA-queuosine biosynthesis.</text>
</comment>
<dbReference type="InterPro" id="IPR003828">
    <property type="entry name" value="QueH"/>
</dbReference>
<keyword evidence="14 17" id="KW-0676">Redox-active center</keyword>
<dbReference type="EMBL" id="CP002351">
    <property type="protein sequence ID" value="AEH51134.1"/>
    <property type="molecule type" value="Genomic_DNA"/>
</dbReference>
<dbReference type="GO" id="GO:0052693">
    <property type="term" value="F:epoxyqueuosine reductase activity"/>
    <property type="evidence" value="ECO:0007669"/>
    <property type="project" value="UniProtKB-UniRule"/>
</dbReference>
<feature type="disulfide bond" description="Redox-active" evidence="17">
    <location>
        <begin position="169"/>
        <end position="171"/>
    </location>
</feature>
<keyword evidence="9 17" id="KW-0671">Queuosine biosynthesis</keyword>
<comment type="similarity">
    <text evidence="3 17">Belongs to the QueH family.</text>
</comment>
<accession>F7YX74</accession>
<dbReference type="Pfam" id="PF02677">
    <property type="entry name" value="QueH"/>
    <property type="match status" value="1"/>
</dbReference>
<evidence type="ECO:0000256" key="3">
    <source>
        <dbReference type="ARBA" id="ARBA00008207"/>
    </source>
</evidence>
<dbReference type="RefSeq" id="WP_013932354.1">
    <property type="nucleotide sequence ID" value="NC_015707.1"/>
</dbReference>
<dbReference type="HOGENOM" id="CLU_088177_1_0_0"/>
<evidence type="ECO:0000256" key="14">
    <source>
        <dbReference type="ARBA" id="ARBA00023284"/>
    </source>
</evidence>
<evidence type="ECO:0000256" key="4">
    <source>
        <dbReference type="ARBA" id="ARBA00012622"/>
    </source>
</evidence>
<evidence type="ECO:0000256" key="7">
    <source>
        <dbReference type="ARBA" id="ARBA00022694"/>
    </source>
</evidence>
<dbReference type="GO" id="GO:0051539">
    <property type="term" value="F:4 iron, 4 sulfur cluster binding"/>
    <property type="evidence" value="ECO:0007669"/>
    <property type="project" value="UniProtKB-UniRule"/>
</dbReference>
<evidence type="ECO:0000256" key="2">
    <source>
        <dbReference type="ARBA" id="ARBA00004691"/>
    </source>
</evidence>
<feature type="binding site" evidence="17">
    <location>
        <position position="9"/>
    </location>
    <ligand>
        <name>[4Fe-4S] cluster</name>
        <dbReference type="ChEBI" id="CHEBI:49883"/>
    </ligand>
</feature>
<evidence type="ECO:0000256" key="17">
    <source>
        <dbReference type="HAMAP-Rule" id="MF_02089"/>
    </source>
</evidence>
<evidence type="ECO:0000256" key="6">
    <source>
        <dbReference type="ARBA" id="ARBA00022485"/>
    </source>
</evidence>
<evidence type="ECO:0000256" key="5">
    <source>
        <dbReference type="ARBA" id="ARBA00016895"/>
    </source>
</evidence>
<proteinExistence type="inferred from homology"/>
<dbReference type="PANTHER" id="PTHR36701">
    <property type="entry name" value="EPOXYQUEUOSINE REDUCTASE QUEH"/>
    <property type="match status" value="1"/>
</dbReference>
<keyword evidence="19" id="KW-1185">Reference proteome</keyword>
<organism evidence="18 19">
    <name type="scientific">Pseudothermotoga thermarum DSM 5069</name>
    <dbReference type="NCBI Taxonomy" id="688269"/>
    <lineage>
        <taxon>Bacteria</taxon>
        <taxon>Thermotogati</taxon>
        <taxon>Thermotogota</taxon>
        <taxon>Thermotogae</taxon>
        <taxon>Thermotogales</taxon>
        <taxon>Thermotogaceae</taxon>
        <taxon>Pseudothermotoga</taxon>
    </lineage>
</organism>
<dbReference type="PANTHER" id="PTHR36701:SF1">
    <property type="entry name" value="EPOXYQUEUOSINE REDUCTASE QUEH"/>
    <property type="match status" value="1"/>
</dbReference>
<keyword evidence="11 17" id="KW-0408">Iron</keyword>
<dbReference type="eggNOG" id="COG1636">
    <property type="taxonomic scope" value="Bacteria"/>
</dbReference>
<dbReference type="STRING" id="688269.Theth_1054"/>
<keyword evidence="8 17" id="KW-0479">Metal-binding</keyword>
<keyword evidence="12 17" id="KW-0411">Iron-sulfur</keyword>
<evidence type="ECO:0000256" key="9">
    <source>
        <dbReference type="ARBA" id="ARBA00022785"/>
    </source>
</evidence>
<keyword evidence="13 17" id="KW-1015">Disulfide bond</keyword>
<feature type="binding site" evidence="17">
    <location>
        <position position="90"/>
    </location>
    <ligand>
        <name>[4Fe-4S] cluster</name>
        <dbReference type="ChEBI" id="CHEBI:49883"/>
    </ligand>
</feature>
<feature type="binding site" evidence="17">
    <location>
        <position position="87"/>
    </location>
    <ligand>
        <name>[4Fe-4S] cluster</name>
        <dbReference type="ChEBI" id="CHEBI:49883"/>
    </ligand>
</feature>
<evidence type="ECO:0000313" key="19">
    <source>
        <dbReference type="Proteomes" id="UP000006804"/>
    </source>
</evidence>
<evidence type="ECO:0000256" key="13">
    <source>
        <dbReference type="ARBA" id="ARBA00023157"/>
    </source>
</evidence>
<sequence length="200" mass="22774">MKVLLHVCCAPDATVAVKRLRQSGLEPILYFYNPNIEPIEEYEKRLEATKLLAEAWGLELIEDRSGYDEWKDSIKGLENLGERSKRCEACIAHRLKKTALKALSLGVEFFCTTLTTSPKKDSKYINSLGKKLELEFGVKFLEADFKKQDGFKQSVELSKALGLYRQNYCGCIYSLKEKQLRSGKDETVHRKIDGGSSQRL</sequence>
<evidence type="ECO:0000256" key="8">
    <source>
        <dbReference type="ARBA" id="ARBA00022723"/>
    </source>
</evidence>
<gene>
    <name evidence="17" type="primary">queH</name>
    <name evidence="18" type="ORF">Theth_1054</name>
</gene>
<dbReference type="OrthoDB" id="9801033at2"/>
<keyword evidence="6 17" id="KW-0004">4Fe-4S</keyword>
<reference evidence="18 19" key="1">
    <citation type="submission" date="2010-11" db="EMBL/GenBank/DDBJ databases">
        <title>The complete genome of Thermotoga thermarum DSM 5069.</title>
        <authorList>
            <consortium name="US DOE Joint Genome Institute (JGI-PGF)"/>
            <person name="Lucas S."/>
            <person name="Copeland A."/>
            <person name="Lapidus A."/>
            <person name="Bruce D."/>
            <person name="Goodwin L."/>
            <person name="Pitluck S."/>
            <person name="Kyrpides N."/>
            <person name="Mavromatis K."/>
            <person name="Ivanova N."/>
            <person name="Zeytun A."/>
            <person name="Brettin T."/>
            <person name="Detter J.C."/>
            <person name="Tapia R."/>
            <person name="Han C."/>
            <person name="Land M."/>
            <person name="Hauser L."/>
            <person name="Markowitz V."/>
            <person name="Cheng J.-F."/>
            <person name="Hugenholtz P."/>
            <person name="Woyke T."/>
            <person name="Wu D."/>
            <person name="Spring S."/>
            <person name="Schroeder M."/>
            <person name="Brambilla E."/>
            <person name="Klenk H.-P."/>
            <person name="Eisen J.A."/>
        </authorList>
    </citation>
    <scope>NUCLEOTIDE SEQUENCE [LARGE SCALE GENOMIC DNA]</scope>
    <source>
        <strain evidence="18 19">DSM 5069</strain>
    </source>
</reference>
<feature type="binding site" evidence="17">
    <location>
        <position position="8"/>
    </location>
    <ligand>
        <name>[4Fe-4S] cluster</name>
        <dbReference type="ChEBI" id="CHEBI:49883"/>
    </ligand>
</feature>
<dbReference type="KEGG" id="tta:Theth_1054"/>
<dbReference type="UniPathway" id="UPA00392"/>